<reference evidence="3" key="1">
    <citation type="submission" date="2021-01" db="EMBL/GenBank/DDBJ databases">
        <title>Chromosome-level genome assembly of a human fungal pathogen reveals clustering of transcriptionally co-regulated genes.</title>
        <authorList>
            <person name="Voorhies M."/>
            <person name="Cohen S."/>
            <person name="Shea T.P."/>
            <person name="Petrus S."/>
            <person name="Munoz J.F."/>
            <person name="Poplawski S."/>
            <person name="Goldman W.E."/>
            <person name="Michael T."/>
            <person name="Cuomo C.A."/>
            <person name="Sil A."/>
            <person name="Beyhan S."/>
        </authorList>
    </citation>
    <scope>NUCLEOTIDE SEQUENCE</scope>
    <source>
        <strain evidence="3">WU24</strain>
    </source>
</reference>
<feature type="compositionally biased region" description="Polar residues" evidence="1">
    <location>
        <begin position="144"/>
        <end position="157"/>
    </location>
</feature>
<dbReference type="EMBL" id="CP069116">
    <property type="protein sequence ID" value="QSS66607.1"/>
    <property type="molecule type" value="Genomic_DNA"/>
</dbReference>
<accession>A0A8A1MRC2</accession>
<feature type="transmembrane region" description="Helical" evidence="2">
    <location>
        <begin position="80"/>
        <end position="98"/>
    </location>
</feature>
<keyword evidence="2" id="KW-0812">Transmembrane</keyword>
<dbReference type="AlphaFoldDB" id="A0A8A1MRC2"/>
<keyword evidence="2" id="KW-0472">Membrane</keyword>
<evidence type="ECO:0000256" key="2">
    <source>
        <dbReference type="SAM" id="Phobius"/>
    </source>
</evidence>
<name>A0A8A1MRC2_AJECA</name>
<keyword evidence="2" id="KW-1133">Transmembrane helix</keyword>
<proteinExistence type="predicted"/>
<sequence length="157" mass="18012">MDQLRRSVFKQEGRPWVSSGPTLLELINFSLTRTQPFSATQRRVQPQSAIQHKDRPTALVSKKTQESCFVIPRRNNGNQFVLCVFLAAWVWLLFIHLSPPKLHNLPARTTTSQQRTADERQLLLLLLIIIIQSPTRTDRETEDTLSTQPSVSSPPWL</sequence>
<feature type="region of interest" description="Disordered" evidence="1">
    <location>
        <begin position="138"/>
        <end position="157"/>
    </location>
</feature>
<evidence type="ECO:0000256" key="1">
    <source>
        <dbReference type="SAM" id="MobiDB-lite"/>
    </source>
</evidence>
<gene>
    <name evidence="3" type="ORF">I7I51_02796</name>
</gene>
<evidence type="ECO:0000313" key="3">
    <source>
        <dbReference type="EMBL" id="QSS66607.1"/>
    </source>
</evidence>
<organism evidence="3 4">
    <name type="scientific">Ajellomyces capsulatus</name>
    <name type="common">Darling's disease fungus</name>
    <name type="synonym">Histoplasma capsulatum</name>
    <dbReference type="NCBI Taxonomy" id="5037"/>
    <lineage>
        <taxon>Eukaryota</taxon>
        <taxon>Fungi</taxon>
        <taxon>Dikarya</taxon>
        <taxon>Ascomycota</taxon>
        <taxon>Pezizomycotina</taxon>
        <taxon>Eurotiomycetes</taxon>
        <taxon>Eurotiomycetidae</taxon>
        <taxon>Onygenales</taxon>
        <taxon>Ajellomycetaceae</taxon>
        <taxon>Histoplasma</taxon>
    </lineage>
</organism>
<dbReference type="VEuPathDB" id="FungiDB:I7I51_02796"/>
<protein>
    <submittedName>
        <fullName evidence="3">Uncharacterized protein</fullName>
    </submittedName>
</protein>
<evidence type="ECO:0000313" key="4">
    <source>
        <dbReference type="Proteomes" id="UP000663671"/>
    </source>
</evidence>
<dbReference type="Proteomes" id="UP000663671">
    <property type="component" value="Chromosome 6"/>
</dbReference>